<keyword evidence="1" id="KW-0812">Transmembrane</keyword>
<feature type="transmembrane region" description="Helical" evidence="1">
    <location>
        <begin position="33"/>
        <end position="53"/>
    </location>
</feature>
<dbReference type="AlphaFoldDB" id="A0A941HXE8"/>
<name>A0A941HXE8_9MICO</name>
<reference evidence="2" key="1">
    <citation type="submission" date="2021-04" db="EMBL/GenBank/DDBJ databases">
        <title>Phycicoccus avicenniae sp. nov., a novel endophytic actinomycetes isolated from branch of Avicennia mariana.</title>
        <authorList>
            <person name="Tuo L."/>
        </authorList>
    </citation>
    <scope>NUCLEOTIDE SEQUENCE</scope>
    <source>
        <strain evidence="2">BSK3Z-2</strain>
    </source>
</reference>
<keyword evidence="1" id="KW-1133">Transmembrane helix</keyword>
<gene>
    <name evidence="2" type="ORF">KC207_00490</name>
</gene>
<evidence type="ECO:0000313" key="2">
    <source>
        <dbReference type="EMBL" id="MBR7741773.1"/>
    </source>
</evidence>
<sequence>MSTWKRVQPLIMLGVSALIVTAGIVGLSEGRTGTGWFQVGGGIALAAIVVYEAKVIEPRRRARDEQRSRR</sequence>
<feature type="transmembrane region" description="Helical" evidence="1">
    <location>
        <begin position="7"/>
        <end position="27"/>
    </location>
</feature>
<accession>A0A941HXE8</accession>
<comment type="caution">
    <text evidence="2">The sequence shown here is derived from an EMBL/GenBank/DDBJ whole genome shotgun (WGS) entry which is preliminary data.</text>
</comment>
<dbReference type="EMBL" id="JAGSNF010000001">
    <property type="protein sequence ID" value="MBR7741773.1"/>
    <property type="molecule type" value="Genomic_DNA"/>
</dbReference>
<evidence type="ECO:0000313" key="3">
    <source>
        <dbReference type="Proteomes" id="UP000677016"/>
    </source>
</evidence>
<evidence type="ECO:0000256" key="1">
    <source>
        <dbReference type="SAM" id="Phobius"/>
    </source>
</evidence>
<proteinExistence type="predicted"/>
<dbReference type="Proteomes" id="UP000677016">
    <property type="component" value="Unassembled WGS sequence"/>
</dbReference>
<organism evidence="2 3">
    <name type="scientific">Phycicoccus avicenniae</name>
    <dbReference type="NCBI Taxonomy" id="2828860"/>
    <lineage>
        <taxon>Bacteria</taxon>
        <taxon>Bacillati</taxon>
        <taxon>Actinomycetota</taxon>
        <taxon>Actinomycetes</taxon>
        <taxon>Micrococcales</taxon>
        <taxon>Intrasporangiaceae</taxon>
        <taxon>Phycicoccus</taxon>
    </lineage>
</organism>
<protein>
    <submittedName>
        <fullName evidence="2">Uncharacterized protein</fullName>
    </submittedName>
</protein>
<keyword evidence="3" id="KW-1185">Reference proteome</keyword>
<keyword evidence="1" id="KW-0472">Membrane</keyword>
<dbReference type="RefSeq" id="WP_211600929.1">
    <property type="nucleotide sequence ID" value="NZ_JAGSNF010000001.1"/>
</dbReference>